<gene>
    <name evidence="1" type="ORF">DL897_17735</name>
</gene>
<evidence type="ECO:0000313" key="2">
    <source>
        <dbReference type="Proteomes" id="UP000251213"/>
    </source>
</evidence>
<protein>
    <submittedName>
        <fullName evidence="1">Uncharacterized protein</fullName>
    </submittedName>
</protein>
<evidence type="ECO:0000313" key="1">
    <source>
        <dbReference type="EMBL" id="RAL20839.1"/>
    </source>
</evidence>
<organism evidence="1 2">
    <name type="scientific">Thermoflavimicrobium daqui</name>
    <dbReference type="NCBI Taxonomy" id="2137476"/>
    <lineage>
        <taxon>Bacteria</taxon>
        <taxon>Bacillati</taxon>
        <taxon>Bacillota</taxon>
        <taxon>Bacilli</taxon>
        <taxon>Bacillales</taxon>
        <taxon>Thermoactinomycetaceae</taxon>
        <taxon>Thermoflavimicrobium</taxon>
    </lineage>
</organism>
<dbReference type="RefSeq" id="WP_113660446.1">
    <property type="nucleotide sequence ID" value="NZ_KZ845686.1"/>
</dbReference>
<dbReference type="Proteomes" id="UP000251213">
    <property type="component" value="Unassembled WGS sequence"/>
</dbReference>
<comment type="caution">
    <text evidence="1">The sequence shown here is derived from an EMBL/GenBank/DDBJ whole genome shotgun (WGS) entry which is preliminary data.</text>
</comment>
<keyword evidence="2" id="KW-1185">Reference proteome</keyword>
<accession>A0A364K0H0</accession>
<dbReference type="EMBL" id="QJKK01000024">
    <property type="protein sequence ID" value="RAL20839.1"/>
    <property type="molecule type" value="Genomic_DNA"/>
</dbReference>
<proteinExistence type="predicted"/>
<reference evidence="1 2" key="1">
    <citation type="submission" date="2018-06" db="EMBL/GenBank/DDBJ databases">
        <title>Thermoflavimicrobium daqus sp. nov., a thermophilic microbe isolated from Moutai-flavour Daqu.</title>
        <authorList>
            <person name="Wang X."/>
            <person name="Zhou H."/>
        </authorList>
    </citation>
    <scope>NUCLEOTIDE SEQUENCE [LARGE SCALE GENOMIC DNA]</scope>
    <source>
        <strain evidence="1 2">FBKL4.011</strain>
    </source>
</reference>
<reference evidence="1 2" key="2">
    <citation type="submission" date="2018-06" db="EMBL/GenBank/DDBJ databases">
        <authorList>
            <person name="Zhirakovskaya E."/>
        </authorList>
    </citation>
    <scope>NUCLEOTIDE SEQUENCE [LARGE SCALE GENOMIC DNA]</scope>
    <source>
        <strain evidence="1 2">FBKL4.011</strain>
    </source>
</reference>
<dbReference type="OrthoDB" id="2990397at2"/>
<name>A0A364K0H0_9BACL</name>
<sequence>MKISSWNGAMYVTVEENDVVRKIPVELGDGILHPGEFVSKLGEKKRTSFYMQPGFYLRYEGMIESYLIFNVNLYDNKENIFYAFAYVDKNTLLISSGRGMWDVRVTHLEKFQLNEIKHLMPRIIEQLELELL</sequence>
<dbReference type="AlphaFoldDB" id="A0A364K0H0"/>